<dbReference type="Pfam" id="PF00078">
    <property type="entry name" value="RVT_1"/>
    <property type="match status" value="1"/>
</dbReference>
<dbReference type="STRING" id="57577.A0A2K3PE13"/>
<dbReference type="InterPro" id="IPR043502">
    <property type="entry name" value="DNA/RNA_pol_sf"/>
</dbReference>
<dbReference type="CDD" id="cd01650">
    <property type="entry name" value="RT_nLTR_like"/>
    <property type="match status" value="1"/>
</dbReference>
<dbReference type="PROSITE" id="PS50878">
    <property type="entry name" value="RT_POL"/>
    <property type="match status" value="1"/>
</dbReference>
<dbReference type="EMBL" id="ASHM01006143">
    <property type="protein sequence ID" value="PNY13536.1"/>
    <property type="molecule type" value="Genomic_DNA"/>
</dbReference>
<protein>
    <submittedName>
        <fullName evidence="3">Ribonuclease H</fullName>
    </submittedName>
</protein>
<comment type="caution">
    <text evidence="3">The sequence shown here is derived from an EMBL/GenBank/DDBJ whole genome shotgun (WGS) entry which is preliminary data.</text>
</comment>
<accession>A0A2K3PE13</accession>
<gene>
    <name evidence="3" type="ORF">L195_g010192</name>
</gene>
<dbReference type="GO" id="GO:0003824">
    <property type="term" value="F:catalytic activity"/>
    <property type="evidence" value="ECO:0007669"/>
    <property type="project" value="InterPro"/>
</dbReference>
<dbReference type="Pfam" id="PF03372">
    <property type="entry name" value="Exo_endo_phos"/>
    <property type="match status" value="1"/>
</dbReference>
<evidence type="ECO:0000259" key="2">
    <source>
        <dbReference type="PROSITE" id="PS50878"/>
    </source>
</evidence>
<dbReference type="PANTHER" id="PTHR31635">
    <property type="entry name" value="REVERSE TRANSCRIPTASE DOMAIN-CONTAINING PROTEIN-RELATED"/>
    <property type="match status" value="1"/>
</dbReference>
<dbReference type="InterPro" id="IPR000477">
    <property type="entry name" value="RT_dom"/>
</dbReference>
<dbReference type="Proteomes" id="UP000236291">
    <property type="component" value="Unassembled WGS sequence"/>
</dbReference>
<sequence>METRTSPINLKRTVQLLGFDGYLFADTNGYAGGIIVAWKEGVIVVDMLITHFQFLHLKITLQGKTFFFTPVYASPQEEGRSELWRELKNISHSMVGEWLLAGDFNDITNQTEKKGGVPVSQRRCDKFADRINYCNLLDCGATGPKFTWRGPIFHGEDHIFERLDRALSNDEWRISFPDAVVKVLPRVSFSDHHPLLIQLFGSGNYQRIRYFKFESAWLLEDSYVDMLESCWSGVIPIYEQLSHLPQVIKDWKYMTIEKVINKKRELLARLGGIQRKLQEGRSNRFLINLEIELQKELGHVLKAEELMWFQRSRARWLVDGDRNTRYYHLKTITRRRQNRILMLRDEHGDWIEDEDALKHMANDFYHTLFSENGNASQWYQTKISYPRLSESEVQQIRCDIEDEEIKRAVFSMSPWKAPGPDGFPAGFYQKSWNTVGRSVCDFVKKVWHNPQLLNEVNYTDICLIPKVEHPENIQQFRPISLCNTLYKIVSKVLTNRIKDTIPRVVSPHQTGFIPGRSIHENIVVAQEMAHSMTKMNGKVGYFAIKVDLSKAYDRLNWDFIYHILLEVGYPSEWIEVVRMAVTSVRTNVKWNGVRADYFHPQRGIRQGDPISPYLFVLCMDKLSHLISQGVQDGEWKPMRAGRNGPLISHLMFADDLILFAEAKMDQIDVVLKIVGQFCQMSGQQISHEKTSIMFSRNVSLHVREALVRRSGFNEALSLGKYLGVPLVGRAPKRSDYNYLINQVKNKLSNWKAKQLSFAGRVTLSKAVIEAIPIYPMMTTAIPKACLHEIQKIQRGFIWGEENGGRKYHAVNWENVTKPKVLGGLGIRRLVHMNKACLMKLAWAIRSGETAMWIDVIRGKYSRGNPSFDQVVSKTHDSSLWKNLVNIWGNFDIYEFWSLGKGNMVRAWEDKWLFQGKSIQDFGLVVPDNLQNMMVSDLVDVNGSWRLDILDTWLPPNIISKLIAVMPPSMDSDDDRRAWSGTPSGTAP</sequence>
<name>A0A2K3PE13_TRIPR</name>
<dbReference type="InterPro" id="IPR036691">
    <property type="entry name" value="Endo/exonu/phosph_ase_sf"/>
</dbReference>
<evidence type="ECO:0000313" key="4">
    <source>
        <dbReference type="Proteomes" id="UP000236291"/>
    </source>
</evidence>
<dbReference type="SUPFAM" id="SSF56219">
    <property type="entry name" value="DNase I-like"/>
    <property type="match status" value="1"/>
</dbReference>
<feature type="domain" description="Reverse transcriptase" evidence="2">
    <location>
        <begin position="445"/>
        <end position="726"/>
    </location>
</feature>
<dbReference type="Gene3D" id="3.60.10.10">
    <property type="entry name" value="Endonuclease/exonuclease/phosphatase"/>
    <property type="match status" value="1"/>
</dbReference>
<evidence type="ECO:0000313" key="3">
    <source>
        <dbReference type="EMBL" id="PNY13536.1"/>
    </source>
</evidence>
<feature type="region of interest" description="Disordered" evidence="1">
    <location>
        <begin position="968"/>
        <end position="987"/>
    </location>
</feature>
<proteinExistence type="predicted"/>
<evidence type="ECO:0000256" key="1">
    <source>
        <dbReference type="SAM" id="MobiDB-lite"/>
    </source>
</evidence>
<reference evidence="3 4" key="1">
    <citation type="journal article" date="2014" name="Am. J. Bot.">
        <title>Genome assembly and annotation for red clover (Trifolium pratense; Fabaceae).</title>
        <authorList>
            <person name="Istvanek J."/>
            <person name="Jaros M."/>
            <person name="Krenek A."/>
            <person name="Repkova J."/>
        </authorList>
    </citation>
    <scope>NUCLEOTIDE SEQUENCE [LARGE SCALE GENOMIC DNA]</scope>
    <source>
        <strain evidence="4">cv. Tatra</strain>
        <tissue evidence="3">Young leaves</tissue>
    </source>
</reference>
<dbReference type="PANTHER" id="PTHR31635:SF196">
    <property type="entry name" value="REVERSE TRANSCRIPTASE DOMAIN-CONTAINING PROTEIN-RELATED"/>
    <property type="match status" value="1"/>
</dbReference>
<organism evidence="3 4">
    <name type="scientific">Trifolium pratense</name>
    <name type="common">Red clover</name>
    <dbReference type="NCBI Taxonomy" id="57577"/>
    <lineage>
        <taxon>Eukaryota</taxon>
        <taxon>Viridiplantae</taxon>
        <taxon>Streptophyta</taxon>
        <taxon>Embryophyta</taxon>
        <taxon>Tracheophyta</taxon>
        <taxon>Spermatophyta</taxon>
        <taxon>Magnoliopsida</taxon>
        <taxon>eudicotyledons</taxon>
        <taxon>Gunneridae</taxon>
        <taxon>Pentapetalae</taxon>
        <taxon>rosids</taxon>
        <taxon>fabids</taxon>
        <taxon>Fabales</taxon>
        <taxon>Fabaceae</taxon>
        <taxon>Papilionoideae</taxon>
        <taxon>50 kb inversion clade</taxon>
        <taxon>NPAAA clade</taxon>
        <taxon>Hologalegina</taxon>
        <taxon>IRL clade</taxon>
        <taxon>Trifolieae</taxon>
        <taxon>Trifolium</taxon>
    </lineage>
</organism>
<reference evidence="3 4" key="2">
    <citation type="journal article" date="2017" name="Front. Plant Sci.">
        <title>Gene Classification and Mining of Molecular Markers Useful in Red Clover (Trifolium pratense) Breeding.</title>
        <authorList>
            <person name="Istvanek J."/>
            <person name="Dluhosova J."/>
            <person name="Dluhos P."/>
            <person name="Patkova L."/>
            <person name="Nedelnik J."/>
            <person name="Repkova J."/>
        </authorList>
    </citation>
    <scope>NUCLEOTIDE SEQUENCE [LARGE SCALE GENOMIC DNA]</scope>
    <source>
        <strain evidence="4">cv. Tatra</strain>
        <tissue evidence="3">Young leaves</tissue>
    </source>
</reference>
<dbReference type="InterPro" id="IPR005135">
    <property type="entry name" value="Endo/exonuclease/phosphatase"/>
</dbReference>
<dbReference type="AlphaFoldDB" id="A0A2K3PE13"/>
<dbReference type="SUPFAM" id="SSF56672">
    <property type="entry name" value="DNA/RNA polymerases"/>
    <property type="match status" value="1"/>
</dbReference>